<keyword evidence="1" id="KW-0472">Membrane</keyword>
<organism evidence="2 3">
    <name type="scientific">Candidatus Kaiserbacteria bacterium RIFCSPHIGHO2_02_FULL_54_22</name>
    <dbReference type="NCBI Taxonomy" id="1798495"/>
    <lineage>
        <taxon>Bacteria</taxon>
        <taxon>Candidatus Kaiseribacteriota</taxon>
    </lineage>
</organism>
<dbReference type="AlphaFoldDB" id="A0A1F6DJZ2"/>
<accession>A0A1F6DJZ2</accession>
<evidence type="ECO:0000313" key="2">
    <source>
        <dbReference type="EMBL" id="OGG61734.1"/>
    </source>
</evidence>
<dbReference type="Proteomes" id="UP000178532">
    <property type="component" value="Unassembled WGS sequence"/>
</dbReference>
<keyword evidence="1" id="KW-1133">Transmembrane helix</keyword>
<evidence type="ECO:0000313" key="3">
    <source>
        <dbReference type="Proteomes" id="UP000178532"/>
    </source>
</evidence>
<gene>
    <name evidence="2" type="ORF">A3C19_00560</name>
</gene>
<protein>
    <submittedName>
        <fullName evidence="2">Uncharacterized protein</fullName>
    </submittedName>
</protein>
<evidence type="ECO:0000256" key="1">
    <source>
        <dbReference type="SAM" id="Phobius"/>
    </source>
</evidence>
<dbReference type="EMBL" id="MFLI01000017">
    <property type="protein sequence ID" value="OGG61734.1"/>
    <property type="molecule type" value="Genomic_DNA"/>
</dbReference>
<reference evidence="2 3" key="1">
    <citation type="journal article" date="2016" name="Nat. Commun.">
        <title>Thousands of microbial genomes shed light on interconnected biogeochemical processes in an aquifer system.</title>
        <authorList>
            <person name="Anantharaman K."/>
            <person name="Brown C.T."/>
            <person name="Hug L.A."/>
            <person name="Sharon I."/>
            <person name="Castelle C.J."/>
            <person name="Probst A.J."/>
            <person name="Thomas B.C."/>
            <person name="Singh A."/>
            <person name="Wilkins M.J."/>
            <person name="Karaoz U."/>
            <person name="Brodie E.L."/>
            <person name="Williams K.H."/>
            <person name="Hubbard S.S."/>
            <person name="Banfield J.F."/>
        </authorList>
    </citation>
    <scope>NUCLEOTIDE SEQUENCE [LARGE SCALE GENOMIC DNA]</scope>
</reference>
<sequence>MEIFIGLILAILGVPLFVAGVSMFIKSDEWFPLIKAVLVIIVGSFLSLISFAYLGDGFNF</sequence>
<name>A0A1F6DJZ2_9BACT</name>
<proteinExistence type="predicted"/>
<keyword evidence="1" id="KW-0812">Transmembrane</keyword>
<feature type="transmembrane region" description="Helical" evidence="1">
    <location>
        <begin position="37"/>
        <end position="55"/>
    </location>
</feature>
<comment type="caution">
    <text evidence="2">The sequence shown here is derived from an EMBL/GenBank/DDBJ whole genome shotgun (WGS) entry which is preliminary data.</text>
</comment>
<feature type="transmembrane region" description="Helical" evidence="1">
    <location>
        <begin position="6"/>
        <end position="25"/>
    </location>
</feature>